<feature type="domain" description="Peptidase S1" evidence="3">
    <location>
        <begin position="11"/>
        <end position="231"/>
    </location>
</feature>
<evidence type="ECO:0000256" key="2">
    <source>
        <dbReference type="SAM" id="SignalP"/>
    </source>
</evidence>
<feature type="signal peptide" evidence="2">
    <location>
        <begin position="1"/>
        <end position="19"/>
    </location>
</feature>
<feature type="chain" id="PRO_5045667793" evidence="2">
    <location>
        <begin position="20"/>
        <end position="259"/>
    </location>
</feature>
<dbReference type="PANTHER" id="PTHR15462:SF8">
    <property type="entry name" value="SERINE PROTEASE"/>
    <property type="match status" value="1"/>
</dbReference>
<gene>
    <name evidence="4" type="ORF">GCM10022404_16110</name>
</gene>
<evidence type="ECO:0000313" key="5">
    <source>
        <dbReference type="Proteomes" id="UP001399917"/>
    </source>
</evidence>
<dbReference type="InterPro" id="IPR009003">
    <property type="entry name" value="Peptidase_S1_PA"/>
</dbReference>
<dbReference type="InterPro" id="IPR050966">
    <property type="entry name" value="Glutamyl_endopeptidase"/>
</dbReference>
<proteinExistence type="predicted"/>
<comment type="caution">
    <text evidence="4">The sequence shown here is derived from an EMBL/GenBank/DDBJ whole genome shotgun (WGS) entry which is preliminary data.</text>
</comment>
<dbReference type="PROSITE" id="PS50240">
    <property type="entry name" value="TRYPSIN_DOM"/>
    <property type="match status" value="1"/>
</dbReference>
<name>A0ABP7K674_9RHOB</name>
<dbReference type="InterPro" id="IPR001314">
    <property type="entry name" value="Peptidase_S1A"/>
</dbReference>
<dbReference type="EMBL" id="BAABDF010000007">
    <property type="protein sequence ID" value="GAA3866736.1"/>
    <property type="molecule type" value="Genomic_DNA"/>
</dbReference>
<evidence type="ECO:0000259" key="3">
    <source>
        <dbReference type="PROSITE" id="PS50240"/>
    </source>
</evidence>
<dbReference type="PROSITE" id="PS00134">
    <property type="entry name" value="TRYPSIN_HIS"/>
    <property type="match status" value="1"/>
</dbReference>
<reference evidence="5" key="1">
    <citation type="journal article" date="2019" name="Int. J. Syst. Evol. Microbiol.">
        <title>The Global Catalogue of Microorganisms (GCM) 10K type strain sequencing project: providing services to taxonomists for standard genome sequencing and annotation.</title>
        <authorList>
            <consortium name="The Broad Institute Genomics Platform"/>
            <consortium name="The Broad Institute Genome Sequencing Center for Infectious Disease"/>
            <person name="Wu L."/>
            <person name="Ma J."/>
        </authorList>
    </citation>
    <scope>NUCLEOTIDE SEQUENCE [LARGE SCALE GENOMIC DNA]</scope>
    <source>
        <strain evidence="5">JCM 17190</strain>
    </source>
</reference>
<keyword evidence="5" id="KW-1185">Reference proteome</keyword>
<dbReference type="InterPro" id="IPR043504">
    <property type="entry name" value="Peptidase_S1_PA_chymotrypsin"/>
</dbReference>
<organism evidence="4 5">
    <name type="scientific">Celeribacter arenosi</name>
    <dbReference type="NCBI Taxonomy" id="792649"/>
    <lineage>
        <taxon>Bacteria</taxon>
        <taxon>Pseudomonadati</taxon>
        <taxon>Pseudomonadota</taxon>
        <taxon>Alphaproteobacteria</taxon>
        <taxon>Rhodobacterales</taxon>
        <taxon>Roseobacteraceae</taxon>
        <taxon>Celeribacter</taxon>
    </lineage>
</organism>
<dbReference type="Proteomes" id="UP001399917">
    <property type="component" value="Unassembled WGS sequence"/>
</dbReference>
<sequence length="259" mass="27320">MKHLIALVFALVTAMPAAADTLLRPFMMTDAGKGWSAVGRLDFAGQSFCTGTLISERYVVTAAHCVYDQMTGAPHRPGSVRFSLAQGGGNHQAAALYTDPKYSASTGPRDRLVHDIALVVLSEPIELGAVVPSSGVPIRGTDVSIVSYAMDRVDRPSLQESCRVLARQGGVVVTTCEVGFGSSGAPIFEGQGADRRLVSIVSSKARYLGKHVALGAALDGGFLDLLTQVENDQIASRQNAPLARTALVTDIRLVGDLVR</sequence>
<dbReference type="InterPro" id="IPR001254">
    <property type="entry name" value="Trypsin_dom"/>
</dbReference>
<dbReference type="Pfam" id="PF00089">
    <property type="entry name" value="Trypsin"/>
    <property type="match status" value="1"/>
</dbReference>
<accession>A0ABP7K674</accession>
<dbReference type="InterPro" id="IPR018114">
    <property type="entry name" value="TRYPSIN_HIS"/>
</dbReference>
<evidence type="ECO:0000256" key="1">
    <source>
        <dbReference type="ARBA" id="ARBA00022729"/>
    </source>
</evidence>
<protein>
    <submittedName>
        <fullName evidence="4">Trypsin-like serine protease</fullName>
    </submittedName>
</protein>
<dbReference type="RefSeq" id="WP_344846173.1">
    <property type="nucleotide sequence ID" value="NZ_BAABDF010000007.1"/>
</dbReference>
<dbReference type="SUPFAM" id="SSF50494">
    <property type="entry name" value="Trypsin-like serine proteases"/>
    <property type="match status" value="1"/>
</dbReference>
<keyword evidence="1 2" id="KW-0732">Signal</keyword>
<dbReference type="PANTHER" id="PTHR15462">
    <property type="entry name" value="SERINE PROTEASE"/>
    <property type="match status" value="1"/>
</dbReference>
<evidence type="ECO:0000313" key="4">
    <source>
        <dbReference type="EMBL" id="GAA3866736.1"/>
    </source>
</evidence>
<dbReference type="PRINTS" id="PR00722">
    <property type="entry name" value="CHYMOTRYPSIN"/>
</dbReference>
<dbReference type="Gene3D" id="2.40.10.10">
    <property type="entry name" value="Trypsin-like serine proteases"/>
    <property type="match status" value="2"/>
</dbReference>